<dbReference type="NCBIfam" id="TIGR00095">
    <property type="entry name" value="16S rRNA (guanine(966)-N(2))-methyltransferase RsmD"/>
    <property type="match status" value="1"/>
</dbReference>
<sequence>MRVVSGKLKGRSIETINNQLTRPTSDKVKESLFNMIGPYFKEGVALDLFAGSGGLGIEAISRGITHAVFVDQQRRAVQVIKKNLKLLNIDGQAEVYQNDAFRALKALGKREAKFDLIFLDPPYEKNYYQDLIDEITKQRVATSNALIICEHGKSQVLPKKVREFNKIRTENYGSSIAISLYTRKEEDDE</sequence>
<dbReference type="CDD" id="cd02440">
    <property type="entry name" value="AdoMet_MTases"/>
    <property type="match status" value="1"/>
</dbReference>
<reference evidence="4" key="1">
    <citation type="journal article" date="2019" name="Int. J. Syst. Evol. Microbiol.">
        <title>The Global Catalogue of Microorganisms (GCM) 10K type strain sequencing project: providing services to taxonomists for standard genome sequencing and annotation.</title>
        <authorList>
            <consortium name="The Broad Institute Genomics Platform"/>
            <consortium name="The Broad Institute Genome Sequencing Center for Infectious Disease"/>
            <person name="Wu L."/>
            <person name="Ma J."/>
        </authorList>
    </citation>
    <scope>NUCLEOTIDE SEQUENCE [LARGE SCALE GENOMIC DNA]</scope>
    <source>
        <strain evidence="4">JCM 17250</strain>
    </source>
</reference>
<dbReference type="InterPro" id="IPR002052">
    <property type="entry name" value="DNA_methylase_N6_adenine_CS"/>
</dbReference>
<evidence type="ECO:0000256" key="2">
    <source>
        <dbReference type="ARBA" id="ARBA00022679"/>
    </source>
</evidence>
<proteinExistence type="predicted"/>
<organism evidence="3 4">
    <name type="scientific">Amphibacillus indicireducens</name>
    <dbReference type="NCBI Taxonomy" id="1076330"/>
    <lineage>
        <taxon>Bacteria</taxon>
        <taxon>Bacillati</taxon>
        <taxon>Bacillota</taxon>
        <taxon>Bacilli</taxon>
        <taxon>Bacillales</taxon>
        <taxon>Bacillaceae</taxon>
        <taxon>Amphibacillus</taxon>
    </lineage>
</organism>
<accession>A0ABP7VBS6</accession>
<evidence type="ECO:0000256" key="1">
    <source>
        <dbReference type="ARBA" id="ARBA00022603"/>
    </source>
</evidence>
<dbReference type="PIRSF" id="PIRSF004553">
    <property type="entry name" value="CHP00095"/>
    <property type="match status" value="1"/>
</dbReference>
<dbReference type="PROSITE" id="PS00092">
    <property type="entry name" value="N6_MTASE"/>
    <property type="match status" value="1"/>
</dbReference>
<evidence type="ECO:0000313" key="3">
    <source>
        <dbReference type="EMBL" id="GAA4063920.1"/>
    </source>
</evidence>
<dbReference type="Proteomes" id="UP001501734">
    <property type="component" value="Unassembled WGS sequence"/>
</dbReference>
<dbReference type="PANTHER" id="PTHR43542:SF1">
    <property type="entry name" value="METHYLTRANSFERASE"/>
    <property type="match status" value="1"/>
</dbReference>
<gene>
    <name evidence="3" type="primary">rsmD</name>
    <name evidence="3" type="ORF">GCM10022410_08240</name>
</gene>
<keyword evidence="1" id="KW-0489">Methyltransferase</keyword>
<dbReference type="EMBL" id="BAABDL010000044">
    <property type="protein sequence ID" value="GAA4063920.1"/>
    <property type="molecule type" value="Genomic_DNA"/>
</dbReference>
<keyword evidence="2" id="KW-0808">Transferase</keyword>
<dbReference type="Pfam" id="PF03602">
    <property type="entry name" value="Cons_hypoth95"/>
    <property type="match status" value="1"/>
</dbReference>
<dbReference type="SUPFAM" id="SSF53335">
    <property type="entry name" value="S-adenosyl-L-methionine-dependent methyltransferases"/>
    <property type="match status" value="1"/>
</dbReference>
<dbReference type="PANTHER" id="PTHR43542">
    <property type="entry name" value="METHYLTRANSFERASE"/>
    <property type="match status" value="1"/>
</dbReference>
<dbReference type="RefSeq" id="WP_344910611.1">
    <property type="nucleotide sequence ID" value="NZ_BAABDL010000044.1"/>
</dbReference>
<protein>
    <submittedName>
        <fullName evidence="3">16S rRNA (Guanine(966)-N(2))-methyltransferase RsmD</fullName>
    </submittedName>
</protein>
<dbReference type="InterPro" id="IPR004398">
    <property type="entry name" value="RNA_MeTrfase_RsmD"/>
</dbReference>
<comment type="caution">
    <text evidence="3">The sequence shown here is derived from an EMBL/GenBank/DDBJ whole genome shotgun (WGS) entry which is preliminary data.</text>
</comment>
<keyword evidence="4" id="KW-1185">Reference proteome</keyword>
<evidence type="ECO:0000313" key="4">
    <source>
        <dbReference type="Proteomes" id="UP001501734"/>
    </source>
</evidence>
<name>A0ABP7VBS6_9BACI</name>
<dbReference type="Gene3D" id="3.40.50.150">
    <property type="entry name" value="Vaccinia Virus protein VP39"/>
    <property type="match status" value="1"/>
</dbReference>
<dbReference type="InterPro" id="IPR029063">
    <property type="entry name" value="SAM-dependent_MTases_sf"/>
</dbReference>